<dbReference type="InterPro" id="IPR035938">
    <property type="entry name" value="Hemerythrin-like_sf"/>
</dbReference>
<dbReference type="HOGENOM" id="CLU_000445_11_17_4"/>
<evidence type="ECO:0000259" key="5">
    <source>
        <dbReference type="PROSITE" id="PS50887"/>
    </source>
</evidence>
<dbReference type="PANTHER" id="PTHR46663">
    <property type="entry name" value="DIGUANYLATE CYCLASE DGCT-RELATED"/>
    <property type="match status" value="1"/>
</dbReference>
<dbReference type="KEGG" id="cbx:Cenrod_2398"/>
<evidence type="ECO:0000256" key="3">
    <source>
        <dbReference type="ARBA" id="ARBA00023004"/>
    </source>
</evidence>
<name>U5NA87_9BURK</name>
<dbReference type="Pfam" id="PF00990">
    <property type="entry name" value="GGDEF"/>
    <property type="match status" value="1"/>
</dbReference>
<dbReference type="SUPFAM" id="SSF55785">
    <property type="entry name" value="PYP-like sensor domain (PAS domain)"/>
    <property type="match status" value="1"/>
</dbReference>
<comment type="similarity">
    <text evidence="1">Belongs to the hemerythrin family.</text>
</comment>
<dbReference type="eggNOG" id="COG2199">
    <property type="taxonomic scope" value="Bacteria"/>
</dbReference>
<dbReference type="CDD" id="cd01949">
    <property type="entry name" value="GGDEF"/>
    <property type="match status" value="1"/>
</dbReference>
<dbReference type="PROSITE" id="PS50887">
    <property type="entry name" value="GGDEF"/>
    <property type="match status" value="1"/>
</dbReference>
<evidence type="ECO:0000256" key="2">
    <source>
        <dbReference type="ARBA" id="ARBA00022723"/>
    </source>
</evidence>
<dbReference type="EMBL" id="CP004885">
    <property type="protein sequence ID" value="AGX88456.1"/>
    <property type="molecule type" value="Genomic_DNA"/>
</dbReference>
<dbReference type="eggNOG" id="COG5000">
    <property type="taxonomic scope" value="Bacteria"/>
</dbReference>
<dbReference type="Gene3D" id="1.20.120.50">
    <property type="entry name" value="Hemerythrin-like"/>
    <property type="match status" value="1"/>
</dbReference>
<dbReference type="InterPro" id="IPR012827">
    <property type="entry name" value="Hemerythrin_metal-bd"/>
</dbReference>
<dbReference type="NCBIfam" id="NF033749">
    <property type="entry name" value="bact_hemeryth"/>
    <property type="match status" value="1"/>
</dbReference>
<dbReference type="InterPro" id="IPR043128">
    <property type="entry name" value="Rev_trsase/Diguanyl_cyclase"/>
</dbReference>
<dbReference type="NCBIfam" id="TIGR00254">
    <property type="entry name" value="GGDEF"/>
    <property type="match status" value="1"/>
</dbReference>
<dbReference type="InterPro" id="IPR052163">
    <property type="entry name" value="DGC-Regulatory_Protein"/>
</dbReference>
<dbReference type="OrthoDB" id="9813903at2"/>
<dbReference type="SUPFAM" id="SSF55073">
    <property type="entry name" value="Nucleotide cyclase"/>
    <property type="match status" value="1"/>
</dbReference>
<evidence type="ECO:0000313" key="7">
    <source>
        <dbReference type="Proteomes" id="UP000017184"/>
    </source>
</evidence>
<dbReference type="eggNOG" id="COG2703">
    <property type="taxonomic scope" value="Bacteria"/>
</dbReference>
<proteinExistence type="inferred from homology"/>
<evidence type="ECO:0000256" key="1">
    <source>
        <dbReference type="ARBA" id="ARBA00010587"/>
    </source>
</evidence>
<dbReference type="Gene3D" id="3.30.450.20">
    <property type="entry name" value="PAS domain"/>
    <property type="match status" value="1"/>
</dbReference>
<dbReference type="GO" id="GO:0003824">
    <property type="term" value="F:catalytic activity"/>
    <property type="evidence" value="ECO:0007669"/>
    <property type="project" value="UniProtKB-ARBA"/>
</dbReference>
<dbReference type="Pfam" id="PF13426">
    <property type="entry name" value="PAS_9"/>
    <property type="match status" value="1"/>
</dbReference>
<feature type="domain" description="GGDEF" evidence="5">
    <location>
        <begin position="366"/>
        <end position="499"/>
    </location>
</feature>
<organism evidence="6 7">
    <name type="scientific">Candidatus Symbiobacter mobilis CR</name>
    <dbReference type="NCBI Taxonomy" id="946483"/>
    <lineage>
        <taxon>Bacteria</taxon>
        <taxon>Pseudomonadati</taxon>
        <taxon>Pseudomonadota</taxon>
        <taxon>Betaproteobacteria</taxon>
        <taxon>Burkholderiales</taxon>
        <taxon>Comamonadaceae</taxon>
    </lineage>
</organism>
<dbReference type="InterPro" id="IPR012312">
    <property type="entry name" value="Hemerythrin-like"/>
</dbReference>
<dbReference type="InterPro" id="IPR000014">
    <property type="entry name" value="PAS"/>
</dbReference>
<keyword evidence="7" id="KW-1185">Reference proteome</keyword>
<dbReference type="SUPFAM" id="SSF47188">
    <property type="entry name" value="Hemerythrin-like"/>
    <property type="match status" value="1"/>
</dbReference>
<reference evidence="6 7" key="1">
    <citation type="journal article" date="2013" name="Genome Biol.">
        <title>Genomic analysis reveals key aspects of prokaryotic symbiosis in the phototrophic consortium "Chlorochromatium aggregatum".</title>
        <authorList>
            <person name="Liu Z."/>
            <person name="Muller J."/>
            <person name="Li T."/>
            <person name="Alvey R.M."/>
            <person name="Vogl K."/>
            <person name="Frigaard N.U."/>
            <person name="Rockwell N.C."/>
            <person name="Boyd E.S."/>
            <person name="Tomsho L.P."/>
            <person name="Schuster S.C."/>
            <person name="Henke P."/>
            <person name="Rohde M."/>
            <person name="Overmann J."/>
            <person name="Bryant D.A."/>
        </authorList>
    </citation>
    <scope>NUCLEOTIDE SEQUENCE [LARGE SCALE GENOMIC DNA]</scope>
    <source>
        <strain evidence="6">CR</strain>
    </source>
</reference>
<feature type="domain" description="PAS" evidence="4">
    <location>
        <begin position="216"/>
        <end position="254"/>
    </location>
</feature>
<dbReference type="PANTHER" id="PTHR46663:SF3">
    <property type="entry name" value="SLL0267 PROTEIN"/>
    <property type="match status" value="1"/>
</dbReference>
<dbReference type="CDD" id="cd12107">
    <property type="entry name" value="Hemerythrin"/>
    <property type="match status" value="1"/>
</dbReference>
<dbReference type="PATRIC" id="fig|946483.4.peg.2420"/>
<evidence type="ECO:0000259" key="4">
    <source>
        <dbReference type="PROSITE" id="PS50112"/>
    </source>
</evidence>
<dbReference type="STRING" id="946483.Cenrod_2398"/>
<dbReference type="SMART" id="SM00267">
    <property type="entry name" value="GGDEF"/>
    <property type="match status" value="1"/>
</dbReference>
<keyword evidence="2" id="KW-0479">Metal-binding</keyword>
<dbReference type="Pfam" id="PF01814">
    <property type="entry name" value="Hemerythrin"/>
    <property type="match status" value="1"/>
</dbReference>
<dbReference type="InterPro" id="IPR029787">
    <property type="entry name" value="Nucleotide_cyclase"/>
</dbReference>
<dbReference type="AlphaFoldDB" id="U5NA87"/>
<dbReference type="Gene3D" id="3.30.70.270">
    <property type="match status" value="1"/>
</dbReference>
<sequence length="503" mass="55330">MTVPPHKRTMTTLDTLTAHTEIFPWSDNFATGIDIVDEQHHKLVDLLNRLASHMSCGAAEVEIYAVFDELADYTVYHFQTEEGIWNEFLPGDPLTLAHERTHHDFVAEVLRVRSIANVLSDEESVEQIVSFLTNWLAFHILEDDTHLARIVIGLQKGLTLNQATEAASLLMKGAAHMLIQSVLKLYDNLSARTMALRREINQRRRAEEKLRLSNNIIESSADAIFVTTPEGLITDVNPAFCQDVQRTREELLGQPIAEIKPGLLASDKGMTVWNQALQTGHWAGELANRRSDGELESVWLTLSIVRDDGLGTQHFVGVVSSISQLVQRYHALEAAANHDALTGLPNRRLLEDRLSQAVERCKRNGTLLAVCLIDLDGFKPINDTLGHDVGDQVLCVVGQRMSQALRGADTVARLGGDEFVLLIGDLGAAHDAARMLGRLLCDVSHPIDLDAQTVQVGASIGVALYPTHTTSMEELLKFADTAMYAAKAQGKGCLQFYPPAAAG</sequence>
<accession>U5NA87</accession>
<dbReference type="InterPro" id="IPR035965">
    <property type="entry name" value="PAS-like_dom_sf"/>
</dbReference>
<dbReference type="SMART" id="SM00091">
    <property type="entry name" value="PAS"/>
    <property type="match status" value="1"/>
</dbReference>
<gene>
    <name evidence="6" type="ORF">Cenrod_2398</name>
</gene>
<dbReference type="NCBIfam" id="TIGR00229">
    <property type="entry name" value="sensory_box"/>
    <property type="match status" value="1"/>
</dbReference>
<keyword evidence="3" id="KW-0408">Iron</keyword>
<dbReference type="Proteomes" id="UP000017184">
    <property type="component" value="Chromosome"/>
</dbReference>
<evidence type="ECO:0000313" key="6">
    <source>
        <dbReference type="EMBL" id="AGX88456.1"/>
    </source>
</evidence>
<dbReference type="FunFam" id="3.30.70.270:FF:000001">
    <property type="entry name" value="Diguanylate cyclase domain protein"/>
    <property type="match status" value="1"/>
</dbReference>
<dbReference type="InterPro" id="IPR000160">
    <property type="entry name" value="GGDEF_dom"/>
</dbReference>
<protein>
    <submittedName>
        <fullName evidence="6">GGDEF domain protein</fullName>
    </submittedName>
</protein>
<dbReference type="GO" id="GO:0046872">
    <property type="term" value="F:metal ion binding"/>
    <property type="evidence" value="ECO:0007669"/>
    <property type="project" value="UniProtKB-KW"/>
</dbReference>
<dbReference type="CDD" id="cd00130">
    <property type="entry name" value="PAS"/>
    <property type="match status" value="1"/>
</dbReference>
<dbReference type="NCBIfam" id="TIGR02481">
    <property type="entry name" value="hemeryth_dom"/>
    <property type="match status" value="1"/>
</dbReference>
<dbReference type="PROSITE" id="PS50112">
    <property type="entry name" value="PAS"/>
    <property type="match status" value="1"/>
</dbReference>